<comment type="similarity">
    <text evidence="1">Belongs to the SCO1/2 family.</text>
</comment>
<evidence type="ECO:0000256" key="1">
    <source>
        <dbReference type="ARBA" id="ARBA00010996"/>
    </source>
</evidence>
<dbReference type="SUPFAM" id="SSF52833">
    <property type="entry name" value="Thioredoxin-like"/>
    <property type="match status" value="1"/>
</dbReference>
<dbReference type="Pfam" id="PF02630">
    <property type="entry name" value="SCO1-SenC"/>
    <property type="match status" value="1"/>
</dbReference>
<dbReference type="InterPro" id="IPR036249">
    <property type="entry name" value="Thioredoxin-like_sf"/>
</dbReference>
<feature type="binding site" evidence="3">
    <location>
        <position position="80"/>
    </location>
    <ligand>
        <name>Cu cation</name>
        <dbReference type="ChEBI" id="CHEBI:23378"/>
    </ligand>
</feature>
<dbReference type="RefSeq" id="WP_143079672.1">
    <property type="nucleotide sequence ID" value="NZ_FOAN01000002.1"/>
</dbReference>
<keyword evidence="4" id="KW-1015">Disulfide bond</keyword>
<dbReference type="Gene3D" id="3.40.30.10">
    <property type="entry name" value="Glutaredoxin"/>
    <property type="match status" value="1"/>
</dbReference>
<feature type="binding site" evidence="3">
    <location>
        <position position="171"/>
    </location>
    <ligand>
        <name>Cu cation</name>
        <dbReference type="ChEBI" id="CHEBI:23378"/>
    </ligand>
</feature>
<accession>A0A1H7LL12</accession>
<proteinExistence type="inferred from homology"/>
<keyword evidence="6" id="KW-1185">Reference proteome</keyword>
<reference evidence="6" key="1">
    <citation type="submission" date="2016-10" db="EMBL/GenBank/DDBJ databases">
        <authorList>
            <person name="Varghese N."/>
            <person name="Submissions S."/>
        </authorList>
    </citation>
    <scope>NUCLEOTIDE SEQUENCE [LARGE SCALE GENOMIC DNA]</scope>
    <source>
        <strain evidence="6">LMG 26383,CCUG 61248,R- 45681</strain>
    </source>
</reference>
<dbReference type="CDD" id="cd02968">
    <property type="entry name" value="SCO"/>
    <property type="match status" value="1"/>
</dbReference>
<protein>
    <submittedName>
        <fullName evidence="5">Protein SCO1/2</fullName>
    </submittedName>
</protein>
<dbReference type="PROSITE" id="PS51318">
    <property type="entry name" value="TAT"/>
    <property type="match status" value="1"/>
</dbReference>
<dbReference type="PANTHER" id="PTHR12151:SF25">
    <property type="entry name" value="LINALOOL DEHYDRATASE_ISOMERASE DOMAIN-CONTAINING PROTEIN"/>
    <property type="match status" value="1"/>
</dbReference>
<dbReference type="EMBL" id="FOAN01000002">
    <property type="protein sequence ID" value="SEK99630.1"/>
    <property type="molecule type" value="Genomic_DNA"/>
</dbReference>
<evidence type="ECO:0000256" key="3">
    <source>
        <dbReference type="PIRSR" id="PIRSR603782-1"/>
    </source>
</evidence>
<dbReference type="PANTHER" id="PTHR12151">
    <property type="entry name" value="ELECTRON TRANSPORT PROTIN SCO1/SENC FAMILY MEMBER"/>
    <property type="match status" value="1"/>
</dbReference>
<gene>
    <name evidence="5" type="ORF">SAMN04515666_102560</name>
</gene>
<dbReference type="InterPro" id="IPR003782">
    <property type="entry name" value="SCO1/SenC"/>
</dbReference>
<dbReference type="FunFam" id="3.40.30.10:FF:000013">
    <property type="entry name" value="Blast:Protein SCO1 homolog, mitochondrial"/>
    <property type="match status" value="1"/>
</dbReference>
<sequence length="206" mass="22061">MSASVARRSVLAGLGMMLATRAFGHDHKAAPASPASPSAPDLLATQFGGPFALTDHTGKRVTDADFRSRFMLVYFGFTTCTDTCPVDLPVIAQALDALGPLAAKVAPLFISVDPVNDTPALMAAYVANFHPRLIGLSGSETDIAAAAKAYRVHRRKLTQAHHGEGQYTIDHGSLTYLMGPDGRFLTLLPHRTSPERMTAVLRKYLS</sequence>
<organism evidence="5 6">
    <name type="scientific">Bosea lupini</name>
    <dbReference type="NCBI Taxonomy" id="1036779"/>
    <lineage>
        <taxon>Bacteria</taxon>
        <taxon>Pseudomonadati</taxon>
        <taxon>Pseudomonadota</taxon>
        <taxon>Alphaproteobacteria</taxon>
        <taxon>Hyphomicrobiales</taxon>
        <taxon>Boseaceae</taxon>
        <taxon>Bosea</taxon>
    </lineage>
</organism>
<evidence type="ECO:0000313" key="6">
    <source>
        <dbReference type="Proteomes" id="UP000199664"/>
    </source>
</evidence>
<dbReference type="OrthoDB" id="9790194at2"/>
<feature type="binding site" evidence="3">
    <location>
        <position position="84"/>
    </location>
    <ligand>
        <name>Cu cation</name>
        <dbReference type="ChEBI" id="CHEBI:23378"/>
    </ligand>
</feature>
<keyword evidence="3" id="KW-0479">Metal-binding</keyword>
<evidence type="ECO:0000256" key="4">
    <source>
        <dbReference type="PIRSR" id="PIRSR603782-2"/>
    </source>
</evidence>
<feature type="disulfide bond" description="Redox-active" evidence="4">
    <location>
        <begin position="80"/>
        <end position="84"/>
    </location>
</feature>
<evidence type="ECO:0000313" key="5">
    <source>
        <dbReference type="EMBL" id="SEK99630.1"/>
    </source>
</evidence>
<dbReference type="STRING" id="1036779.SAMN04515666_102560"/>
<name>A0A1H7LL12_9HYPH</name>
<dbReference type="AlphaFoldDB" id="A0A1H7LL12"/>
<evidence type="ECO:0000256" key="2">
    <source>
        <dbReference type="ARBA" id="ARBA00023008"/>
    </source>
</evidence>
<dbReference type="GO" id="GO:0046872">
    <property type="term" value="F:metal ion binding"/>
    <property type="evidence" value="ECO:0007669"/>
    <property type="project" value="UniProtKB-KW"/>
</dbReference>
<keyword evidence="2 3" id="KW-0186">Copper</keyword>
<dbReference type="Proteomes" id="UP000199664">
    <property type="component" value="Unassembled WGS sequence"/>
</dbReference>
<dbReference type="InterPro" id="IPR006311">
    <property type="entry name" value="TAT_signal"/>
</dbReference>